<gene>
    <name evidence="3" type="ORF">B9G39_05435</name>
</gene>
<dbReference type="PANTHER" id="PTHR47354:SF3">
    <property type="entry name" value="OXIDOREDUCTASE-RELATED"/>
    <property type="match status" value="1"/>
</dbReference>
<dbReference type="InterPro" id="IPR008333">
    <property type="entry name" value="Cbr1-like_FAD-bd_dom"/>
</dbReference>
<proteinExistence type="predicted"/>
<dbReference type="InterPro" id="IPR017938">
    <property type="entry name" value="Riboflavin_synthase-like_b-brl"/>
</dbReference>
<dbReference type="PROSITE" id="PS51384">
    <property type="entry name" value="FAD_FR"/>
    <property type="match status" value="1"/>
</dbReference>
<dbReference type="InterPro" id="IPR036010">
    <property type="entry name" value="2Fe-2S_ferredoxin-like_sf"/>
</dbReference>
<dbReference type="RefSeq" id="WP_094786355.1">
    <property type="nucleotide sequence ID" value="NZ_NDXW01000001.1"/>
</dbReference>
<accession>A0A4P9VI98</accession>
<dbReference type="SUPFAM" id="SSF54292">
    <property type="entry name" value="2Fe-2S ferredoxin-like"/>
    <property type="match status" value="1"/>
</dbReference>
<dbReference type="InterPro" id="IPR017927">
    <property type="entry name" value="FAD-bd_FR_type"/>
</dbReference>
<organism evidence="3 4">
    <name type="scientific">Zooshikella ganghwensis</name>
    <dbReference type="NCBI Taxonomy" id="202772"/>
    <lineage>
        <taxon>Bacteria</taxon>
        <taxon>Pseudomonadati</taxon>
        <taxon>Pseudomonadota</taxon>
        <taxon>Gammaproteobacteria</taxon>
        <taxon>Oceanospirillales</taxon>
        <taxon>Zooshikellaceae</taxon>
        <taxon>Zooshikella</taxon>
    </lineage>
</organism>
<dbReference type="InterPro" id="IPR050415">
    <property type="entry name" value="MRET"/>
</dbReference>
<evidence type="ECO:0000259" key="2">
    <source>
        <dbReference type="PROSITE" id="PS51384"/>
    </source>
</evidence>
<dbReference type="PANTHER" id="PTHR47354">
    <property type="entry name" value="NADH OXIDOREDUCTASE HCR"/>
    <property type="match status" value="1"/>
</dbReference>
<keyword evidence="4" id="KW-1185">Reference proteome</keyword>
<dbReference type="AlphaFoldDB" id="A0A4P9VI98"/>
<name>A0A4P9VI98_9GAMM</name>
<feature type="domain" description="2Fe-2S ferredoxin-type" evidence="1">
    <location>
        <begin position="2"/>
        <end position="88"/>
    </location>
</feature>
<dbReference type="GO" id="GO:0016491">
    <property type="term" value="F:oxidoreductase activity"/>
    <property type="evidence" value="ECO:0007669"/>
    <property type="project" value="InterPro"/>
</dbReference>
<protein>
    <submittedName>
        <fullName evidence="3">Oxygenase</fullName>
    </submittedName>
</protein>
<dbReference type="SUPFAM" id="SSF52343">
    <property type="entry name" value="Ferredoxin reductase-like, C-terminal NADP-linked domain"/>
    <property type="match status" value="1"/>
</dbReference>
<reference evidence="3 4" key="1">
    <citation type="submission" date="2017-04" db="EMBL/GenBank/DDBJ databases">
        <title>Draft genome sequence of Zooshikella ganghwensis VG4 isolated from Red Sea sediments.</title>
        <authorList>
            <person name="Rehman Z."/>
            <person name="Alam I."/>
            <person name="Kamau A."/>
            <person name="Bajic V."/>
            <person name="Leiknes T."/>
        </authorList>
    </citation>
    <scope>NUCLEOTIDE SEQUENCE [LARGE SCALE GENOMIC DNA]</scope>
    <source>
        <strain evidence="3 4">VG4</strain>
    </source>
</reference>
<dbReference type="Gene3D" id="3.40.50.80">
    <property type="entry name" value="Nucleotide-binding domain of ferredoxin-NADP reductase (FNR) module"/>
    <property type="match status" value="1"/>
</dbReference>
<dbReference type="Gene3D" id="3.10.20.30">
    <property type="match status" value="1"/>
</dbReference>
<dbReference type="Pfam" id="PF00111">
    <property type="entry name" value="Fer2"/>
    <property type="match status" value="1"/>
</dbReference>
<sequence length="323" mass="35994">MPIIQFKDQNIHCDKQQILLDELLAAGCSVPFSCRAGLCHSCLMYATAGTPPKTAQQGLNQEQLQKNGFLACQCHPDADLVVRLPSHQHDAMPAIITSVTALNQVVKQVQISPSRLIDYHPGQQIKLTHHGHERTYTLVSHPEQDQELIIHVQRIAGGNISQWLCESAAPGDTITLCDVQGDCYYQSKNPHSPLVLIAAEVGLGAMLGVIQDALWHQHRGPIHLIHHVPSVADLYLQDSLRELCQRNQQLSYHTVVGSWTKDSLPQLTYLQQSHFFFAGATPRIMEYWTTLQQFNIPLSQCSVISFGLEEVSNQAVDNLDLSF</sequence>
<dbReference type="CDD" id="cd00207">
    <property type="entry name" value="fer2"/>
    <property type="match status" value="1"/>
</dbReference>
<dbReference type="InterPro" id="IPR012675">
    <property type="entry name" value="Beta-grasp_dom_sf"/>
</dbReference>
<dbReference type="EMBL" id="NDXW01000001">
    <property type="protein sequence ID" value="RDH42938.1"/>
    <property type="molecule type" value="Genomic_DNA"/>
</dbReference>
<dbReference type="InterPro" id="IPR039261">
    <property type="entry name" value="FNR_nucleotide-bd"/>
</dbReference>
<dbReference type="GO" id="GO:0051536">
    <property type="term" value="F:iron-sulfur cluster binding"/>
    <property type="evidence" value="ECO:0007669"/>
    <property type="project" value="InterPro"/>
</dbReference>
<feature type="domain" description="FAD-binding FR-type" evidence="2">
    <location>
        <begin position="89"/>
        <end position="186"/>
    </location>
</feature>
<dbReference type="Pfam" id="PF00970">
    <property type="entry name" value="FAD_binding_6"/>
    <property type="match status" value="1"/>
</dbReference>
<dbReference type="Gene3D" id="2.40.30.10">
    <property type="entry name" value="Translation factors"/>
    <property type="match status" value="1"/>
</dbReference>
<comment type="caution">
    <text evidence="3">The sequence shown here is derived from an EMBL/GenBank/DDBJ whole genome shotgun (WGS) entry which is preliminary data.</text>
</comment>
<dbReference type="PROSITE" id="PS51085">
    <property type="entry name" value="2FE2S_FER_2"/>
    <property type="match status" value="1"/>
</dbReference>
<evidence type="ECO:0000313" key="3">
    <source>
        <dbReference type="EMBL" id="RDH42938.1"/>
    </source>
</evidence>
<evidence type="ECO:0000313" key="4">
    <source>
        <dbReference type="Proteomes" id="UP000257039"/>
    </source>
</evidence>
<evidence type="ECO:0000259" key="1">
    <source>
        <dbReference type="PROSITE" id="PS51085"/>
    </source>
</evidence>
<dbReference type="Proteomes" id="UP000257039">
    <property type="component" value="Unassembled WGS sequence"/>
</dbReference>
<dbReference type="SUPFAM" id="SSF63380">
    <property type="entry name" value="Riboflavin synthase domain-like"/>
    <property type="match status" value="1"/>
</dbReference>
<dbReference type="InterPro" id="IPR001041">
    <property type="entry name" value="2Fe-2S_ferredoxin-type"/>
</dbReference>